<sequence length="83" mass="9582">MHRQNSIRNWESRLHLEPLPGIVTPRTGTFPLAKGGPVNKICRKIRFKAEDIFLGKRIPRTSVVHDESYLTPTSLRHAVNRRI</sequence>
<keyword evidence="2" id="KW-1185">Reference proteome</keyword>
<dbReference type="AlphaFoldDB" id="A0AAW2GID7"/>
<dbReference type="EMBL" id="JADYXP020000004">
    <property type="protein sequence ID" value="KAL0127430.1"/>
    <property type="molecule type" value="Genomic_DNA"/>
</dbReference>
<reference evidence="1 2" key="1">
    <citation type="submission" date="2023-03" db="EMBL/GenBank/DDBJ databases">
        <title>High recombination rates correlate with genetic variation in Cardiocondyla obscurior ants.</title>
        <authorList>
            <person name="Errbii M."/>
        </authorList>
    </citation>
    <scope>NUCLEOTIDE SEQUENCE [LARGE SCALE GENOMIC DNA]</scope>
    <source>
        <strain evidence="1">Alpha-2009</strain>
        <tissue evidence="1">Whole body</tissue>
    </source>
</reference>
<protein>
    <submittedName>
        <fullName evidence="1">Uncharacterized protein</fullName>
    </submittedName>
</protein>
<name>A0AAW2GID7_9HYME</name>
<proteinExistence type="predicted"/>
<comment type="caution">
    <text evidence="1">The sequence shown here is derived from an EMBL/GenBank/DDBJ whole genome shotgun (WGS) entry which is preliminary data.</text>
</comment>
<organism evidence="1 2">
    <name type="scientific">Cardiocondyla obscurior</name>
    <dbReference type="NCBI Taxonomy" id="286306"/>
    <lineage>
        <taxon>Eukaryota</taxon>
        <taxon>Metazoa</taxon>
        <taxon>Ecdysozoa</taxon>
        <taxon>Arthropoda</taxon>
        <taxon>Hexapoda</taxon>
        <taxon>Insecta</taxon>
        <taxon>Pterygota</taxon>
        <taxon>Neoptera</taxon>
        <taxon>Endopterygota</taxon>
        <taxon>Hymenoptera</taxon>
        <taxon>Apocrita</taxon>
        <taxon>Aculeata</taxon>
        <taxon>Formicoidea</taxon>
        <taxon>Formicidae</taxon>
        <taxon>Myrmicinae</taxon>
        <taxon>Cardiocondyla</taxon>
    </lineage>
</organism>
<evidence type="ECO:0000313" key="1">
    <source>
        <dbReference type="EMBL" id="KAL0127430.1"/>
    </source>
</evidence>
<accession>A0AAW2GID7</accession>
<gene>
    <name evidence="1" type="ORF">PUN28_005611</name>
</gene>
<evidence type="ECO:0000313" key="2">
    <source>
        <dbReference type="Proteomes" id="UP001430953"/>
    </source>
</evidence>
<dbReference type="Proteomes" id="UP001430953">
    <property type="component" value="Unassembled WGS sequence"/>
</dbReference>